<dbReference type="EC" id="2.7.1.180" evidence="1 10"/>
<dbReference type="PANTHER" id="PTHR30040:SF2">
    <property type="entry name" value="FAD:PROTEIN FMN TRANSFERASE"/>
    <property type="match status" value="1"/>
</dbReference>
<name>A0A0R2NL21_9LACO</name>
<dbReference type="GO" id="GO:0046872">
    <property type="term" value="F:metal ion binding"/>
    <property type="evidence" value="ECO:0007669"/>
    <property type="project" value="UniProtKB-UniRule"/>
</dbReference>
<feature type="binding site" evidence="11">
    <location>
        <position position="274"/>
    </location>
    <ligand>
        <name>Mg(2+)</name>
        <dbReference type="ChEBI" id="CHEBI:18420"/>
    </ligand>
</feature>
<dbReference type="PANTHER" id="PTHR30040">
    <property type="entry name" value="THIAMINE BIOSYNTHESIS LIPOPROTEIN APBE"/>
    <property type="match status" value="1"/>
</dbReference>
<keyword evidence="4 10" id="KW-0808">Transferase</keyword>
<evidence type="ECO:0000256" key="11">
    <source>
        <dbReference type="PIRSR" id="PIRSR006268-2"/>
    </source>
</evidence>
<dbReference type="Pfam" id="PF02424">
    <property type="entry name" value="ApbE"/>
    <property type="match status" value="1"/>
</dbReference>
<reference evidence="12 13" key="1">
    <citation type="journal article" date="2015" name="Genome Announc.">
        <title>Expanding the biotechnology potential of lactobacilli through comparative genomics of 213 strains and associated genera.</title>
        <authorList>
            <person name="Sun Z."/>
            <person name="Harris H.M."/>
            <person name="McCann A."/>
            <person name="Guo C."/>
            <person name="Argimon S."/>
            <person name="Zhang W."/>
            <person name="Yang X."/>
            <person name="Jeffery I.B."/>
            <person name="Cooney J.C."/>
            <person name="Kagawa T.F."/>
            <person name="Liu W."/>
            <person name="Song Y."/>
            <person name="Salvetti E."/>
            <person name="Wrobel A."/>
            <person name="Rasinkangas P."/>
            <person name="Parkhill J."/>
            <person name="Rea M.C."/>
            <person name="O'Sullivan O."/>
            <person name="Ritari J."/>
            <person name="Douillard F.P."/>
            <person name="Paul Ross R."/>
            <person name="Yang R."/>
            <person name="Briner A.E."/>
            <person name="Felis G.E."/>
            <person name="de Vos W.M."/>
            <person name="Barrangou R."/>
            <person name="Klaenhammer T.R."/>
            <person name="Caufield P.W."/>
            <person name="Cui Y."/>
            <person name="Zhang H."/>
            <person name="O'Toole P.W."/>
        </authorList>
    </citation>
    <scope>NUCLEOTIDE SEQUENCE [LARGE SCALE GENOMIC DNA]</scope>
    <source>
        <strain evidence="12 13">DSM 21115</strain>
    </source>
</reference>
<dbReference type="Proteomes" id="UP000050920">
    <property type="component" value="Unassembled WGS sequence"/>
</dbReference>
<comment type="cofactor">
    <cofactor evidence="11">
        <name>Mg(2+)</name>
        <dbReference type="ChEBI" id="CHEBI:18420"/>
    </cofactor>
    <cofactor evidence="11">
        <name>Mn(2+)</name>
        <dbReference type="ChEBI" id="CHEBI:29035"/>
    </cofactor>
    <text evidence="11">Magnesium. Can also use manganese.</text>
</comment>
<evidence type="ECO:0000256" key="6">
    <source>
        <dbReference type="ARBA" id="ARBA00022827"/>
    </source>
</evidence>
<comment type="caution">
    <text evidence="12">The sequence shown here is derived from an EMBL/GenBank/DDBJ whole genome shotgun (WGS) entry which is preliminary data.</text>
</comment>
<dbReference type="InterPro" id="IPR003374">
    <property type="entry name" value="ApbE-like_sf"/>
</dbReference>
<evidence type="ECO:0000256" key="2">
    <source>
        <dbReference type="ARBA" id="ARBA00016337"/>
    </source>
</evidence>
<comment type="similarity">
    <text evidence="10">Belongs to the ApbE family.</text>
</comment>
<dbReference type="PIRSF" id="PIRSF006268">
    <property type="entry name" value="ApbE"/>
    <property type="match status" value="1"/>
</dbReference>
<dbReference type="Gene3D" id="3.10.520.10">
    <property type="entry name" value="ApbE-like domains"/>
    <property type="match status" value="1"/>
</dbReference>
<protein>
    <recommendedName>
        <fullName evidence="2 10">FAD:protein FMN transferase</fullName>
        <ecNumber evidence="1 10">2.7.1.180</ecNumber>
    </recommendedName>
    <alternativeName>
        <fullName evidence="8 10">Flavin transferase</fullName>
    </alternativeName>
</protein>
<feature type="binding site" evidence="11">
    <location>
        <position position="154"/>
    </location>
    <ligand>
        <name>Mg(2+)</name>
        <dbReference type="ChEBI" id="CHEBI:18420"/>
    </ligand>
</feature>
<keyword evidence="12" id="KW-0449">Lipoprotein</keyword>
<comment type="catalytic activity">
    <reaction evidence="9 10">
        <text>L-threonyl-[protein] + FAD = FMN-L-threonyl-[protein] + AMP + H(+)</text>
        <dbReference type="Rhea" id="RHEA:36847"/>
        <dbReference type="Rhea" id="RHEA-COMP:11060"/>
        <dbReference type="Rhea" id="RHEA-COMP:11061"/>
        <dbReference type="ChEBI" id="CHEBI:15378"/>
        <dbReference type="ChEBI" id="CHEBI:30013"/>
        <dbReference type="ChEBI" id="CHEBI:57692"/>
        <dbReference type="ChEBI" id="CHEBI:74257"/>
        <dbReference type="ChEBI" id="CHEBI:456215"/>
        <dbReference type="EC" id="2.7.1.180"/>
    </reaction>
</comment>
<evidence type="ECO:0000313" key="12">
    <source>
        <dbReference type="EMBL" id="KRO26437.1"/>
    </source>
</evidence>
<accession>A0A0R2NL21</accession>
<dbReference type="AlphaFoldDB" id="A0A0R2NL21"/>
<keyword evidence="13" id="KW-1185">Reference proteome</keyword>
<evidence type="ECO:0000256" key="8">
    <source>
        <dbReference type="ARBA" id="ARBA00031306"/>
    </source>
</evidence>
<dbReference type="SUPFAM" id="SSF143631">
    <property type="entry name" value="ApbE-like"/>
    <property type="match status" value="1"/>
</dbReference>
<evidence type="ECO:0000256" key="1">
    <source>
        <dbReference type="ARBA" id="ARBA00011955"/>
    </source>
</evidence>
<proteinExistence type="inferred from homology"/>
<keyword evidence="5 10" id="KW-0479">Metal-binding</keyword>
<dbReference type="EMBL" id="AYGX02000134">
    <property type="protein sequence ID" value="KRO26437.1"/>
    <property type="molecule type" value="Genomic_DNA"/>
</dbReference>
<evidence type="ECO:0000313" key="13">
    <source>
        <dbReference type="Proteomes" id="UP000050920"/>
    </source>
</evidence>
<sequence length="322" mass="35769">MAMPETTAHKKYVSQFPMMGTVISITLFTPNQSIIEQIYDYLQQMDQVFSMNRPDSELNAINQQAGVRPVKVSPTCFNLIAASLAYSKQHADSFNVLIGPLVKLWKIGFGGQQVPAQAEITARLKLMQLDQVDLQAHDHSVFLKQPGMQIDLGAIAKGYFADQIVEQLRQAGVTSAIVNLGGNVKLLGQHPYTEDHRWEVGIQAPTAPRGLPLVQVQMPARTVVTSGIFERYFKVGNQMYHHILDPRTGYPVENQVDQVTIITGQSELAEVLTTVCYFQGAQRGSELIETLPDTEAIFVDHQQHVVVTSGLTPRRKGVFLIE</sequence>
<keyword evidence="6 10" id="KW-0274">FAD</keyword>
<keyword evidence="7 10" id="KW-0460">Magnesium</keyword>
<evidence type="ECO:0000256" key="3">
    <source>
        <dbReference type="ARBA" id="ARBA00022630"/>
    </source>
</evidence>
<organism evidence="12 13">
    <name type="scientific">Lactiplantibacillus fabifermentans DSM 21115</name>
    <dbReference type="NCBI Taxonomy" id="1413187"/>
    <lineage>
        <taxon>Bacteria</taxon>
        <taxon>Bacillati</taxon>
        <taxon>Bacillota</taxon>
        <taxon>Bacilli</taxon>
        <taxon>Lactobacillales</taxon>
        <taxon>Lactobacillaceae</taxon>
        <taxon>Lactiplantibacillus</taxon>
    </lineage>
</organism>
<dbReference type="InterPro" id="IPR024932">
    <property type="entry name" value="ApbE"/>
</dbReference>
<keyword evidence="3 10" id="KW-0285">Flavoprotein</keyword>
<evidence type="ECO:0000256" key="7">
    <source>
        <dbReference type="ARBA" id="ARBA00022842"/>
    </source>
</evidence>
<evidence type="ECO:0000256" key="4">
    <source>
        <dbReference type="ARBA" id="ARBA00022679"/>
    </source>
</evidence>
<evidence type="ECO:0000256" key="9">
    <source>
        <dbReference type="ARBA" id="ARBA00048540"/>
    </source>
</evidence>
<gene>
    <name evidence="12" type="ORF">DY78_GL000975</name>
</gene>
<evidence type="ECO:0000256" key="10">
    <source>
        <dbReference type="PIRNR" id="PIRNR006268"/>
    </source>
</evidence>
<dbReference type="GO" id="GO:0016740">
    <property type="term" value="F:transferase activity"/>
    <property type="evidence" value="ECO:0007669"/>
    <property type="project" value="UniProtKB-UniRule"/>
</dbReference>
<evidence type="ECO:0000256" key="5">
    <source>
        <dbReference type="ARBA" id="ARBA00022723"/>
    </source>
</evidence>